<dbReference type="AlphaFoldDB" id="A0A8X6NSC0"/>
<evidence type="ECO:0000313" key="2">
    <source>
        <dbReference type="Proteomes" id="UP000887013"/>
    </source>
</evidence>
<keyword evidence="2" id="KW-1185">Reference proteome</keyword>
<reference evidence="1" key="1">
    <citation type="submission" date="2020-08" db="EMBL/GenBank/DDBJ databases">
        <title>Multicomponent nature underlies the extraordinary mechanical properties of spider dragline silk.</title>
        <authorList>
            <person name="Kono N."/>
            <person name="Nakamura H."/>
            <person name="Mori M."/>
            <person name="Yoshida Y."/>
            <person name="Ohtoshi R."/>
            <person name="Malay A.D."/>
            <person name="Moran D.A.P."/>
            <person name="Tomita M."/>
            <person name="Numata K."/>
            <person name="Arakawa K."/>
        </authorList>
    </citation>
    <scope>NUCLEOTIDE SEQUENCE</scope>
</reference>
<comment type="caution">
    <text evidence="1">The sequence shown here is derived from an EMBL/GenBank/DDBJ whole genome shotgun (WGS) entry which is preliminary data.</text>
</comment>
<accession>A0A8X6NSC0</accession>
<name>A0A8X6NSC0_NEPPI</name>
<proteinExistence type="predicted"/>
<organism evidence="1 2">
    <name type="scientific">Nephila pilipes</name>
    <name type="common">Giant wood spider</name>
    <name type="synonym">Nephila maculata</name>
    <dbReference type="NCBI Taxonomy" id="299642"/>
    <lineage>
        <taxon>Eukaryota</taxon>
        <taxon>Metazoa</taxon>
        <taxon>Ecdysozoa</taxon>
        <taxon>Arthropoda</taxon>
        <taxon>Chelicerata</taxon>
        <taxon>Arachnida</taxon>
        <taxon>Araneae</taxon>
        <taxon>Araneomorphae</taxon>
        <taxon>Entelegynae</taxon>
        <taxon>Araneoidea</taxon>
        <taxon>Nephilidae</taxon>
        <taxon>Nephila</taxon>
    </lineage>
</organism>
<gene>
    <name evidence="1" type="ORF">NPIL_430141</name>
</gene>
<protein>
    <submittedName>
        <fullName evidence="1">Uncharacterized protein</fullName>
    </submittedName>
</protein>
<dbReference type="EMBL" id="BMAW01012360">
    <property type="protein sequence ID" value="GFT28224.1"/>
    <property type="molecule type" value="Genomic_DNA"/>
</dbReference>
<dbReference type="OrthoDB" id="10491866at2759"/>
<sequence>MVTEDNKRNLVEAAPQIFSGLQNLWQPGIPGLFCHRRRDLVSLHYTGNGRTIPSVETSKIAEAAEVQTNTVCRQRDGERLLEQEGVIVVRFNACRYNNQCGMLM</sequence>
<evidence type="ECO:0000313" key="1">
    <source>
        <dbReference type="EMBL" id="GFT28224.1"/>
    </source>
</evidence>
<dbReference type="Proteomes" id="UP000887013">
    <property type="component" value="Unassembled WGS sequence"/>
</dbReference>